<proteinExistence type="predicted"/>
<reference evidence="2 3" key="2">
    <citation type="submission" date="2018-11" db="EMBL/GenBank/DDBJ databases">
        <authorList>
            <consortium name="Pathogen Informatics"/>
        </authorList>
    </citation>
    <scope>NUCLEOTIDE SEQUENCE [LARGE SCALE GENOMIC DNA]</scope>
    <source>
        <strain evidence="2 3">MHpl1</strain>
    </source>
</reference>
<evidence type="ECO:0000313" key="2">
    <source>
        <dbReference type="EMBL" id="VDO73800.1"/>
    </source>
</evidence>
<dbReference type="AlphaFoldDB" id="A0A0N4X3G1"/>
<dbReference type="EMBL" id="UZAF01020901">
    <property type="protein sequence ID" value="VDO73800.1"/>
    <property type="molecule type" value="Genomic_DNA"/>
</dbReference>
<feature type="compositionally biased region" description="Acidic residues" evidence="1">
    <location>
        <begin position="18"/>
        <end position="30"/>
    </location>
</feature>
<dbReference type="OrthoDB" id="5828491at2759"/>
<accession>A0A0N4X3G1</accession>
<evidence type="ECO:0000313" key="3">
    <source>
        <dbReference type="Proteomes" id="UP000268014"/>
    </source>
</evidence>
<evidence type="ECO:0000256" key="1">
    <source>
        <dbReference type="SAM" id="MobiDB-lite"/>
    </source>
</evidence>
<protein>
    <submittedName>
        <fullName evidence="4">PCM1_C domain-containing protein</fullName>
    </submittedName>
</protein>
<dbReference type="OMA" id="QREHISD"/>
<dbReference type="STRING" id="6290.A0A0N4X3G1"/>
<gene>
    <name evidence="2" type="ORF">HPLM_LOCUS18895</name>
</gene>
<name>A0A0N4X3G1_HAEPC</name>
<feature type="compositionally biased region" description="Polar residues" evidence="1">
    <location>
        <begin position="40"/>
        <end position="53"/>
    </location>
</feature>
<sequence length="507" mass="57658">MKEFAGQSSAVTERIPEENEEEGENNDGQEQEVKEVSPNEIESLQAEPSTSTSIQNVLEELPEQQREHISDVLRRAEESRRAARVVVDGRHLSRYGRIRKTKLDPERRFSVEEISEDSMERGDLVQMDSIPEDTTVTISATAVTSKVPLLRQYGVEMPRETTEWSQTNLKSRIEMFGKRLSKWFDTLDYDGDFMNIQWVSDYHSSTYVGQNITLFAEVLSTGVILIALFELYESSLERSYSLHSYCDNLIRTIIETIFAEFEQFAAVQDIQDITPIHEFCSQLVLHIFNEIDMDDLKWNTLDALEVPCGDTFLSRSSTASPLSACYEILHDGSDSTVADSSIYSSFEYPSEPEAVPEYADSYEPYYDVPDLADLRVIVTPAEVIDSTEVKSPPQLEPVSALAEPREPFHVVADISWLETLVATGVDVKESERPEVQQKEAEQYDFWSRDLERIQEGIEQISRYEPEPLDELLSSPVSQKLPWQTDDSSSVTVGFAINDDVYNKVICL</sequence>
<dbReference type="Proteomes" id="UP000268014">
    <property type="component" value="Unassembled WGS sequence"/>
</dbReference>
<feature type="compositionally biased region" description="Polar residues" evidence="1">
    <location>
        <begin position="1"/>
        <end position="11"/>
    </location>
</feature>
<organism evidence="4">
    <name type="scientific">Haemonchus placei</name>
    <name type="common">Barber's pole worm</name>
    <dbReference type="NCBI Taxonomy" id="6290"/>
    <lineage>
        <taxon>Eukaryota</taxon>
        <taxon>Metazoa</taxon>
        <taxon>Ecdysozoa</taxon>
        <taxon>Nematoda</taxon>
        <taxon>Chromadorea</taxon>
        <taxon>Rhabditida</taxon>
        <taxon>Rhabditina</taxon>
        <taxon>Rhabditomorpha</taxon>
        <taxon>Strongyloidea</taxon>
        <taxon>Trichostrongylidae</taxon>
        <taxon>Haemonchus</taxon>
    </lineage>
</organism>
<reference evidence="4" key="1">
    <citation type="submission" date="2017-02" db="UniProtKB">
        <authorList>
            <consortium name="WormBaseParasite"/>
        </authorList>
    </citation>
    <scope>IDENTIFICATION</scope>
</reference>
<feature type="region of interest" description="Disordered" evidence="1">
    <location>
        <begin position="1"/>
        <end position="53"/>
    </location>
</feature>
<keyword evidence="3" id="KW-1185">Reference proteome</keyword>
<dbReference type="WBParaSite" id="HPLM_0001890301-mRNA-1">
    <property type="protein sequence ID" value="HPLM_0001890301-mRNA-1"/>
    <property type="gene ID" value="HPLM_0001890301"/>
</dbReference>
<evidence type="ECO:0000313" key="4">
    <source>
        <dbReference type="WBParaSite" id="HPLM_0001890301-mRNA-1"/>
    </source>
</evidence>